<accession>A0A0C3CDD2</accession>
<dbReference type="HOGENOM" id="CLU_017138_3_1_1"/>
<proteinExistence type="predicted"/>
<dbReference type="EMBL" id="KN832883">
    <property type="protein sequence ID" value="KIM96958.1"/>
    <property type="molecule type" value="Genomic_DNA"/>
</dbReference>
<dbReference type="OrthoDB" id="1720422at2759"/>
<dbReference type="Proteomes" id="UP000054321">
    <property type="component" value="Unassembled WGS sequence"/>
</dbReference>
<name>A0A0C3CDD2_OIDMZ</name>
<organism evidence="1 2">
    <name type="scientific">Oidiodendron maius (strain Zn)</name>
    <dbReference type="NCBI Taxonomy" id="913774"/>
    <lineage>
        <taxon>Eukaryota</taxon>
        <taxon>Fungi</taxon>
        <taxon>Dikarya</taxon>
        <taxon>Ascomycota</taxon>
        <taxon>Pezizomycotina</taxon>
        <taxon>Leotiomycetes</taxon>
        <taxon>Leotiomycetes incertae sedis</taxon>
        <taxon>Myxotrichaceae</taxon>
        <taxon>Oidiodendron</taxon>
    </lineage>
</organism>
<gene>
    <name evidence="1" type="ORF">OIDMADRAFT_58506</name>
</gene>
<evidence type="ECO:0000313" key="1">
    <source>
        <dbReference type="EMBL" id="KIM96958.1"/>
    </source>
</evidence>
<protein>
    <submittedName>
        <fullName evidence="1">Uncharacterized protein</fullName>
    </submittedName>
</protein>
<dbReference type="SUPFAM" id="SSF52047">
    <property type="entry name" value="RNI-like"/>
    <property type="match status" value="1"/>
</dbReference>
<dbReference type="InParanoid" id="A0A0C3CDD2"/>
<evidence type="ECO:0000313" key="2">
    <source>
        <dbReference type="Proteomes" id="UP000054321"/>
    </source>
</evidence>
<reference evidence="2" key="2">
    <citation type="submission" date="2015-01" db="EMBL/GenBank/DDBJ databases">
        <title>Evolutionary Origins and Diversification of the Mycorrhizal Mutualists.</title>
        <authorList>
            <consortium name="DOE Joint Genome Institute"/>
            <consortium name="Mycorrhizal Genomics Consortium"/>
            <person name="Kohler A."/>
            <person name="Kuo A."/>
            <person name="Nagy L.G."/>
            <person name="Floudas D."/>
            <person name="Copeland A."/>
            <person name="Barry K.W."/>
            <person name="Cichocki N."/>
            <person name="Veneault-Fourrey C."/>
            <person name="LaButti K."/>
            <person name="Lindquist E.A."/>
            <person name="Lipzen A."/>
            <person name="Lundell T."/>
            <person name="Morin E."/>
            <person name="Murat C."/>
            <person name="Riley R."/>
            <person name="Ohm R."/>
            <person name="Sun H."/>
            <person name="Tunlid A."/>
            <person name="Henrissat B."/>
            <person name="Grigoriev I.V."/>
            <person name="Hibbett D.S."/>
            <person name="Martin F."/>
        </authorList>
    </citation>
    <scope>NUCLEOTIDE SEQUENCE [LARGE SCALE GENOMIC DNA]</scope>
    <source>
        <strain evidence="2">Zn</strain>
    </source>
</reference>
<sequence length="643" mass="73399">MLDRIPIEVLRIVISKLGNTADLKNLCEVSRHICEVVTPCLYESLTLEIEERSLGCLTHHYEGLPLEQVERYTKDISIRVPFHKRLRKRCWHSNAEVMQRTNDEEDPSFDAMIDLDVLLASLHMNELRSFRWEVGSCFGENLFSRTTGLGAYQKCLRTLSLHTDPECMAESLDVLDLTQFDSLQSFAWRGIRGDGFDALSQFVEVDRKALTALQLDFVNWVRAEKAWNDHQRATHTGLPPGPDNFFARDILHIHSRNGKSIFPSLTTLELGAVSFVSAAPQMILAFNMHNLRRLNLWNCPFSLLLLSKIVDMAQTPRLKSFELAVDIDCVHSHLGLEGEMELPIARFLCAFDGLEDLSIMLPQPLAWDIIIRAVWHHRMTLTRLTLHDRDIDSDEDSIIDGDIPWNEQRQILHRDTRLSYIGTSGTLPQLEAGFKAISPRPISKILHIRASGIDLQRQEDEYLSSMDSSDYMEIDLDSSLERFATSVDTSLRSDVVLTTDMSTGVRDNSAPPYLSFRASPVRNSQVIHDNALIVADNEKHRANKANKFANRFSLAELTPNFLDFVRWIFGQDGLPNLQILAIGDFSNSGRWAEYNMILCRDESLQNREGVNFRTLMHGDFHYWDLIDDNMDMLAACPADPLLW</sequence>
<reference evidence="1 2" key="1">
    <citation type="submission" date="2014-04" db="EMBL/GenBank/DDBJ databases">
        <authorList>
            <consortium name="DOE Joint Genome Institute"/>
            <person name="Kuo A."/>
            <person name="Martino E."/>
            <person name="Perotto S."/>
            <person name="Kohler A."/>
            <person name="Nagy L.G."/>
            <person name="Floudas D."/>
            <person name="Copeland A."/>
            <person name="Barry K.W."/>
            <person name="Cichocki N."/>
            <person name="Veneault-Fourrey C."/>
            <person name="LaButti K."/>
            <person name="Lindquist E.A."/>
            <person name="Lipzen A."/>
            <person name="Lundell T."/>
            <person name="Morin E."/>
            <person name="Murat C."/>
            <person name="Sun H."/>
            <person name="Tunlid A."/>
            <person name="Henrissat B."/>
            <person name="Grigoriev I.V."/>
            <person name="Hibbett D.S."/>
            <person name="Martin F."/>
            <person name="Nordberg H.P."/>
            <person name="Cantor M.N."/>
            <person name="Hua S.X."/>
        </authorList>
    </citation>
    <scope>NUCLEOTIDE SEQUENCE [LARGE SCALE GENOMIC DNA]</scope>
    <source>
        <strain evidence="1 2">Zn</strain>
    </source>
</reference>
<keyword evidence="2" id="KW-1185">Reference proteome</keyword>
<dbReference type="AlphaFoldDB" id="A0A0C3CDD2"/>